<evidence type="ECO:0000313" key="2">
    <source>
        <dbReference type="EMBL" id="KQB84209.1"/>
    </source>
</evidence>
<keyword evidence="3" id="KW-1185">Reference proteome</keyword>
<reference evidence="2 3" key="1">
    <citation type="submission" date="2015-10" db="EMBL/GenBank/DDBJ databases">
        <title>Corynebacteirum lowii and Corynebacterium oculi species nova, derived from human clinical disease and and emended description of Corynebacterium mastiditis.</title>
        <authorList>
            <person name="Bernard K."/>
            <person name="Pacheco A.L."/>
            <person name="Mcdougall C."/>
            <person name="Burtx T."/>
            <person name="Weibe D."/>
            <person name="Tyler S."/>
            <person name="Olson A.B."/>
            <person name="Cnockaert M."/>
            <person name="Eguchi H."/>
            <person name="Kuwahara T."/>
            <person name="Nakayama-Imaohji H."/>
            <person name="Boudewijins M."/>
            <person name="Van Hoecke F."/>
            <person name="Bernier A.-M."/>
            <person name="Vandamme P."/>
        </authorList>
    </citation>
    <scope>NUCLEOTIDE SEQUENCE [LARGE SCALE GENOMIC DNA]</scope>
    <source>
        <strain evidence="2 3">NML 130210</strain>
    </source>
</reference>
<sequence>MGVGAAAYGAWAESAAEVALVAAAWIYAGWKRGKPALVRSMSYFDSGMGVSFSPEILRYYLRGLLPAVAAAAVVIN</sequence>
<protein>
    <submittedName>
        <fullName evidence="2">Uncharacterized protein</fullName>
    </submittedName>
</protein>
<accession>A0A0Q0UCR2</accession>
<proteinExistence type="predicted"/>
<name>A0A0Q0UCR2_9CORY</name>
<dbReference type="EMBL" id="LKST01000002">
    <property type="protein sequence ID" value="KQB84209.1"/>
    <property type="molecule type" value="Genomic_DNA"/>
</dbReference>
<keyword evidence="1" id="KW-0472">Membrane</keyword>
<gene>
    <name evidence="2" type="ORF">Cocul_01006</name>
</gene>
<keyword evidence="1" id="KW-0812">Transmembrane</keyword>
<keyword evidence="1" id="KW-1133">Transmembrane helix</keyword>
<dbReference type="AlphaFoldDB" id="A0A0Q0UCR2"/>
<organism evidence="2 3">
    <name type="scientific">Corynebacterium oculi</name>
    <dbReference type="NCBI Taxonomy" id="1544416"/>
    <lineage>
        <taxon>Bacteria</taxon>
        <taxon>Bacillati</taxon>
        <taxon>Actinomycetota</taxon>
        <taxon>Actinomycetes</taxon>
        <taxon>Mycobacteriales</taxon>
        <taxon>Corynebacteriaceae</taxon>
        <taxon>Corynebacterium</taxon>
    </lineage>
</organism>
<dbReference type="STRING" id="1544416.Cocul_01006"/>
<evidence type="ECO:0000313" key="3">
    <source>
        <dbReference type="Proteomes" id="UP000050517"/>
    </source>
</evidence>
<feature type="transmembrane region" description="Helical" evidence="1">
    <location>
        <begin position="6"/>
        <end position="30"/>
    </location>
</feature>
<dbReference type="PATRIC" id="fig|1544416.3.peg.1011"/>
<comment type="caution">
    <text evidence="2">The sequence shown here is derived from an EMBL/GenBank/DDBJ whole genome shotgun (WGS) entry which is preliminary data.</text>
</comment>
<evidence type="ECO:0000256" key="1">
    <source>
        <dbReference type="SAM" id="Phobius"/>
    </source>
</evidence>
<dbReference type="Proteomes" id="UP000050517">
    <property type="component" value="Unassembled WGS sequence"/>
</dbReference>